<dbReference type="InterPro" id="IPR003594">
    <property type="entry name" value="HATPase_dom"/>
</dbReference>
<evidence type="ECO:0000256" key="10">
    <source>
        <dbReference type="ARBA" id="ARBA00023012"/>
    </source>
</evidence>
<keyword evidence="4" id="KW-0808">Transferase</keyword>
<keyword evidence="6" id="KW-0547">Nucleotide-binding</keyword>
<gene>
    <name evidence="15" type="ORF">GK047_00870</name>
</gene>
<dbReference type="PANTHER" id="PTHR34220:SF11">
    <property type="entry name" value="SENSOR PROTEIN KINASE HPTS"/>
    <property type="match status" value="1"/>
</dbReference>
<evidence type="ECO:0000256" key="3">
    <source>
        <dbReference type="ARBA" id="ARBA00022553"/>
    </source>
</evidence>
<keyword evidence="3" id="KW-0597">Phosphoprotein</keyword>
<dbReference type="Gene3D" id="6.10.340.10">
    <property type="match status" value="1"/>
</dbReference>
<evidence type="ECO:0000256" key="11">
    <source>
        <dbReference type="ARBA" id="ARBA00023136"/>
    </source>
</evidence>
<evidence type="ECO:0000256" key="8">
    <source>
        <dbReference type="ARBA" id="ARBA00022840"/>
    </source>
</evidence>
<name>A0A6G3ZQU4_9BACL</name>
<dbReference type="Pfam" id="PF02518">
    <property type="entry name" value="HATPase_c"/>
    <property type="match status" value="1"/>
</dbReference>
<dbReference type="Pfam" id="PF00672">
    <property type="entry name" value="HAMP"/>
    <property type="match status" value="1"/>
</dbReference>
<keyword evidence="5 13" id="KW-0812">Transmembrane</keyword>
<dbReference type="Gene3D" id="3.30.565.10">
    <property type="entry name" value="Histidine kinase-like ATPase, C-terminal domain"/>
    <property type="match status" value="1"/>
</dbReference>
<dbReference type="PROSITE" id="PS50885">
    <property type="entry name" value="HAMP"/>
    <property type="match status" value="1"/>
</dbReference>
<evidence type="ECO:0000256" key="4">
    <source>
        <dbReference type="ARBA" id="ARBA00022679"/>
    </source>
</evidence>
<evidence type="ECO:0000256" key="5">
    <source>
        <dbReference type="ARBA" id="ARBA00022692"/>
    </source>
</evidence>
<evidence type="ECO:0000259" key="14">
    <source>
        <dbReference type="PROSITE" id="PS50885"/>
    </source>
</evidence>
<evidence type="ECO:0000256" key="1">
    <source>
        <dbReference type="ARBA" id="ARBA00004651"/>
    </source>
</evidence>
<dbReference type="InterPro" id="IPR036890">
    <property type="entry name" value="HATPase_C_sf"/>
</dbReference>
<evidence type="ECO:0000256" key="7">
    <source>
        <dbReference type="ARBA" id="ARBA00022777"/>
    </source>
</evidence>
<feature type="transmembrane region" description="Helical" evidence="13">
    <location>
        <begin position="275"/>
        <end position="297"/>
    </location>
</feature>
<evidence type="ECO:0000313" key="15">
    <source>
        <dbReference type="EMBL" id="NEW04576.1"/>
    </source>
</evidence>
<feature type="coiled-coil region" evidence="12">
    <location>
        <begin position="331"/>
        <end position="365"/>
    </location>
</feature>
<dbReference type="PANTHER" id="PTHR34220">
    <property type="entry name" value="SENSOR HISTIDINE KINASE YPDA"/>
    <property type="match status" value="1"/>
</dbReference>
<organism evidence="15">
    <name type="scientific">Paenibacillus sp. SYP-B3998</name>
    <dbReference type="NCBI Taxonomy" id="2678564"/>
    <lineage>
        <taxon>Bacteria</taxon>
        <taxon>Bacillati</taxon>
        <taxon>Bacillota</taxon>
        <taxon>Bacilli</taxon>
        <taxon>Bacillales</taxon>
        <taxon>Paenibacillaceae</taxon>
        <taxon>Paenibacillus</taxon>
    </lineage>
</organism>
<evidence type="ECO:0000256" key="6">
    <source>
        <dbReference type="ARBA" id="ARBA00022741"/>
    </source>
</evidence>
<keyword evidence="11 13" id="KW-0472">Membrane</keyword>
<dbReference type="AlphaFoldDB" id="A0A6G3ZQU4"/>
<comment type="subcellular location">
    <subcellularLocation>
        <location evidence="1">Cell membrane</location>
        <topology evidence="1">Multi-pass membrane protein</topology>
    </subcellularLocation>
</comment>
<sequence>MIPQFRFTFYRRIQISFLLLILLPTVLVSFFNYSTTNRHVKEKITLSNEAVLAIMGKDLSKMIDDLTFASNFFVQDPNVRKQLRSFADVEAIDSSAKLNSYQQIKDFFSMITAKTMNREIIMFLANRSGFIVQSADSYEPDDIIHDWNAVRTRVDADKPLFIQWLGLVEGGGKQGHIYYMSRVLRDPSDNALLATLLIGVPDAYFRKFFQQTPSEALSLFDASGERIAGSANIPYERQSKDHRNIRSELVIDNAGWKLVYETPSSQVTGQISRTFYLSLLIVLPFFILFWLISFLIAKRLYRPVRLLQRGVRQFGEGNRAIRFQAEGKDEIAELGQTLNEMLEQINTLISDIEQEQEQKRVMELQALFAQIRPHFLLNTLNSIKCNLRLVDDTVHSGQIDSLMSMLRAYMRINEPSTLESECKLLVHYVDIMKMRSDLEVSLDITLADAVADKEIPKLLLQPIVENAMVHGFAETRQAQSRIEVEAIVMEGMLEIRVSDNGIGLVASKQTELNEMLEQGEGAIQASYKRIGLFNVRQRLRLTYGSTAIMRLETNQGGGTTVLLRVPL</sequence>
<keyword evidence="8" id="KW-0067">ATP-binding</keyword>
<dbReference type="CDD" id="cd06225">
    <property type="entry name" value="HAMP"/>
    <property type="match status" value="1"/>
</dbReference>
<dbReference type="GO" id="GO:0005886">
    <property type="term" value="C:plasma membrane"/>
    <property type="evidence" value="ECO:0007669"/>
    <property type="project" value="UniProtKB-SubCell"/>
</dbReference>
<dbReference type="RefSeq" id="WP_163940197.1">
    <property type="nucleotide sequence ID" value="NZ_JAAIKC010000001.1"/>
</dbReference>
<accession>A0A6G3ZQU4</accession>
<keyword evidence="10" id="KW-0902">Two-component regulatory system</keyword>
<dbReference type="InterPro" id="IPR003660">
    <property type="entry name" value="HAMP_dom"/>
</dbReference>
<dbReference type="GO" id="GO:0000155">
    <property type="term" value="F:phosphorelay sensor kinase activity"/>
    <property type="evidence" value="ECO:0007669"/>
    <property type="project" value="InterPro"/>
</dbReference>
<keyword evidence="12" id="KW-0175">Coiled coil</keyword>
<protein>
    <submittedName>
        <fullName evidence="15">HAMP domain-containing protein</fullName>
    </submittedName>
</protein>
<keyword evidence="2" id="KW-1003">Cell membrane</keyword>
<evidence type="ECO:0000256" key="13">
    <source>
        <dbReference type="SAM" id="Phobius"/>
    </source>
</evidence>
<dbReference type="InterPro" id="IPR050640">
    <property type="entry name" value="Bact_2-comp_sensor_kinase"/>
</dbReference>
<evidence type="ECO:0000256" key="9">
    <source>
        <dbReference type="ARBA" id="ARBA00022989"/>
    </source>
</evidence>
<dbReference type="SUPFAM" id="SSF55874">
    <property type="entry name" value="ATPase domain of HSP90 chaperone/DNA topoisomerase II/histidine kinase"/>
    <property type="match status" value="1"/>
</dbReference>
<dbReference type="EMBL" id="JAAIKC010000001">
    <property type="protein sequence ID" value="NEW04576.1"/>
    <property type="molecule type" value="Genomic_DNA"/>
</dbReference>
<comment type="caution">
    <text evidence="15">The sequence shown here is derived from an EMBL/GenBank/DDBJ whole genome shotgun (WGS) entry which is preliminary data.</text>
</comment>
<feature type="domain" description="HAMP" evidence="14">
    <location>
        <begin position="298"/>
        <end position="350"/>
    </location>
</feature>
<dbReference type="GO" id="GO:0005524">
    <property type="term" value="F:ATP binding"/>
    <property type="evidence" value="ECO:0007669"/>
    <property type="project" value="UniProtKB-KW"/>
</dbReference>
<dbReference type="Pfam" id="PF06580">
    <property type="entry name" value="His_kinase"/>
    <property type="match status" value="1"/>
</dbReference>
<dbReference type="InterPro" id="IPR010559">
    <property type="entry name" value="Sig_transdc_His_kin_internal"/>
</dbReference>
<dbReference type="SUPFAM" id="SSF158472">
    <property type="entry name" value="HAMP domain-like"/>
    <property type="match status" value="1"/>
</dbReference>
<evidence type="ECO:0000256" key="2">
    <source>
        <dbReference type="ARBA" id="ARBA00022475"/>
    </source>
</evidence>
<keyword evidence="9 13" id="KW-1133">Transmembrane helix</keyword>
<feature type="transmembrane region" description="Helical" evidence="13">
    <location>
        <begin position="12"/>
        <end position="33"/>
    </location>
</feature>
<dbReference type="SMART" id="SM00304">
    <property type="entry name" value="HAMP"/>
    <property type="match status" value="1"/>
</dbReference>
<keyword evidence="7" id="KW-0418">Kinase</keyword>
<evidence type="ECO:0000256" key="12">
    <source>
        <dbReference type="SAM" id="Coils"/>
    </source>
</evidence>
<proteinExistence type="predicted"/>
<reference evidence="15" key="1">
    <citation type="submission" date="2020-02" db="EMBL/GenBank/DDBJ databases">
        <authorList>
            <person name="Shen X.-R."/>
            <person name="Zhang Y.-X."/>
        </authorList>
    </citation>
    <scope>NUCLEOTIDE SEQUENCE</scope>
    <source>
        <strain evidence="15">SYP-B3998</strain>
    </source>
</reference>